<proteinExistence type="predicted"/>
<name>A0A5U2FAR8_SALER</name>
<accession>A0A5U2FAR8</accession>
<dbReference type="AlphaFoldDB" id="A0A5U2FAR8"/>
<comment type="caution">
    <text evidence="1">The sequence shown here is derived from an EMBL/GenBank/DDBJ whole genome shotgun (WGS) entry which is preliminary data.</text>
</comment>
<gene>
    <name evidence="1" type="ORF">HX37_24235</name>
</gene>
<protein>
    <recommendedName>
        <fullName evidence="2">DNA-binding protein</fullName>
    </recommendedName>
</protein>
<evidence type="ECO:0000313" key="1">
    <source>
        <dbReference type="EMBL" id="EBP0013790.1"/>
    </source>
</evidence>
<organism evidence="1">
    <name type="scientific">Salmonella enterica</name>
    <name type="common">Salmonella choleraesuis</name>
    <dbReference type="NCBI Taxonomy" id="28901"/>
    <lineage>
        <taxon>Bacteria</taxon>
        <taxon>Pseudomonadati</taxon>
        <taxon>Pseudomonadota</taxon>
        <taxon>Gammaproteobacteria</taxon>
        <taxon>Enterobacterales</taxon>
        <taxon>Enterobacteriaceae</taxon>
        <taxon>Salmonella</taxon>
    </lineage>
</organism>
<dbReference type="EMBL" id="AAGKHU010000156">
    <property type="protein sequence ID" value="EBP0013790.1"/>
    <property type="molecule type" value="Genomic_DNA"/>
</dbReference>
<reference evidence="1" key="1">
    <citation type="submission" date="2018-07" db="EMBL/GenBank/DDBJ databases">
        <authorList>
            <consortium name="GenomeTrakr network: Whole genome sequencing for foodborne pathogen traceback"/>
        </authorList>
    </citation>
    <scope>NUCLEOTIDE SEQUENCE</scope>
    <source>
        <strain evidence="1">CFSAN018538</strain>
    </source>
</reference>
<evidence type="ECO:0008006" key="2">
    <source>
        <dbReference type="Google" id="ProtNLM"/>
    </source>
</evidence>
<sequence>MKDDIWIEEPVFRQMLGLSLDEYRRALDTTGELDGLRLPERKYRNGKGRLRLSEVEEFMKKWRKN</sequence>